<organism evidence="6 7">
    <name type="scientific">Cupriavidus basilensis</name>
    <dbReference type="NCBI Taxonomy" id="68895"/>
    <lineage>
        <taxon>Bacteria</taxon>
        <taxon>Pseudomonadati</taxon>
        <taxon>Pseudomonadota</taxon>
        <taxon>Betaproteobacteria</taxon>
        <taxon>Burkholderiales</taxon>
        <taxon>Burkholderiaceae</taxon>
        <taxon>Cupriavidus</taxon>
    </lineage>
</organism>
<dbReference type="FunFam" id="3.40.309.10:FF:000012">
    <property type="entry name" value="Betaine aldehyde dehydrogenase"/>
    <property type="match status" value="1"/>
</dbReference>
<keyword evidence="2 4" id="KW-0560">Oxidoreductase</keyword>
<protein>
    <submittedName>
        <fullName evidence="6">Aldehyde dehydrogenase</fullName>
        <ecNumber evidence="6">1.2.1.3</ecNumber>
    </submittedName>
</protein>
<dbReference type="EMBL" id="CP010537">
    <property type="protein sequence ID" value="AJG22452.1"/>
    <property type="molecule type" value="Genomic_DNA"/>
</dbReference>
<name>A0A0C4YAD0_9BURK</name>
<dbReference type="STRING" id="68895.RR42_s0862"/>
<dbReference type="PROSITE" id="PS00687">
    <property type="entry name" value="ALDEHYDE_DEHYDR_GLU"/>
    <property type="match status" value="1"/>
</dbReference>
<dbReference type="InterPro" id="IPR016161">
    <property type="entry name" value="Ald_DH/histidinol_DH"/>
</dbReference>
<dbReference type="EC" id="1.2.1.3" evidence="6"/>
<dbReference type="Gene3D" id="3.40.309.10">
    <property type="entry name" value="Aldehyde Dehydrogenase, Chain A, domain 2"/>
    <property type="match status" value="1"/>
</dbReference>
<dbReference type="KEGG" id="cbw:RR42_s0862"/>
<dbReference type="AlphaFoldDB" id="A0A0C4YAD0"/>
<proteinExistence type="inferred from homology"/>
<dbReference type="RefSeq" id="WP_052494949.1">
    <property type="nucleotide sequence ID" value="NZ_CP010537.1"/>
</dbReference>
<dbReference type="FunFam" id="3.40.605.10:FF:000026">
    <property type="entry name" value="Aldehyde dehydrogenase, putative"/>
    <property type="match status" value="1"/>
</dbReference>
<comment type="similarity">
    <text evidence="1 4">Belongs to the aldehyde dehydrogenase family.</text>
</comment>
<sequence>MGNETATATAAANKADTGLARALAWIGSGPKRLLIGGRWVEAASGKTFEVINPSTEELLCHVAEANSADIDAAVAAARHAFDNSSWVGMSPHARTRALLRIADQIDRHADELAAIETLDNGMPLWFSTAVATTAADIFRYYGGWCTKILGSTIPSDASGFVYTLREPLGVCGQIIPWNVPILMASIKLANALCCGNTLILKPAELACLTSLRLAELIQETDLPPGVINMLPGFGATAGAALALHPDVDKIAFTGSTAIGKQIVQASTSNLKKVTLELGGKSPNVIFADADLDKAVQAAVKTFCGNSGQVCSAGTRLFVHESVHDEVSERVTRLAATYTVGDPLAPDTKLGPLISAKQRDRVLSYIEAGQAGGASLQLGGSQWSGRGYFVAPAVFDGVTNGMRIAQEEIFGPVLSIIPFRDEDDAVFKGNDTTYGLSAAVWTRDVARAHKVARALKAGRVWINTYGEADPAMPFGGYKQSGWGREFGQESIDAYTQVKAVMLRM</sequence>
<dbReference type="Proteomes" id="UP000031843">
    <property type="component" value="Chromosome secondary"/>
</dbReference>
<dbReference type="InterPro" id="IPR016163">
    <property type="entry name" value="Ald_DH_C"/>
</dbReference>
<keyword evidence="7" id="KW-1185">Reference proteome</keyword>
<reference evidence="6 7" key="1">
    <citation type="journal article" date="2015" name="Genome Announc.">
        <title>Complete Genome Sequence of Cupriavidus basilensis 4G11, Isolated from the Oak Ridge Field Research Center Site.</title>
        <authorList>
            <person name="Ray J."/>
            <person name="Waters R.J."/>
            <person name="Skerker J.M."/>
            <person name="Kuehl J.V."/>
            <person name="Price M.N."/>
            <person name="Huang J."/>
            <person name="Chakraborty R."/>
            <person name="Arkin A.P."/>
            <person name="Deutschbauer A."/>
        </authorList>
    </citation>
    <scope>NUCLEOTIDE SEQUENCE [LARGE SCALE GENOMIC DNA]</scope>
    <source>
        <strain evidence="6">4G11</strain>
    </source>
</reference>
<dbReference type="FunFam" id="3.40.605.10:FF:000007">
    <property type="entry name" value="NAD/NADP-dependent betaine aldehyde dehydrogenase"/>
    <property type="match status" value="1"/>
</dbReference>
<dbReference type="PANTHER" id="PTHR11699">
    <property type="entry name" value="ALDEHYDE DEHYDROGENASE-RELATED"/>
    <property type="match status" value="1"/>
</dbReference>
<dbReference type="InterPro" id="IPR016162">
    <property type="entry name" value="Ald_DH_N"/>
</dbReference>
<feature type="active site" evidence="3">
    <location>
        <position position="276"/>
    </location>
</feature>
<dbReference type="OrthoDB" id="6187633at2"/>
<accession>A0A0C4YAD0</accession>
<evidence type="ECO:0000256" key="2">
    <source>
        <dbReference type="ARBA" id="ARBA00023002"/>
    </source>
</evidence>
<dbReference type="Gene3D" id="3.40.605.10">
    <property type="entry name" value="Aldehyde Dehydrogenase, Chain A, domain 1"/>
    <property type="match status" value="1"/>
</dbReference>
<evidence type="ECO:0000256" key="3">
    <source>
        <dbReference type="PROSITE-ProRule" id="PRU10007"/>
    </source>
</evidence>
<dbReference type="GO" id="GO:0004029">
    <property type="term" value="F:aldehyde dehydrogenase (NAD+) activity"/>
    <property type="evidence" value="ECO:0007669"/>
    <property type="project" value="UniProtKB-EC"/>
</dbReference>
<evidence type="ECO:0000259" key="5">
    <source>
        <dbReference type="Pfam" id="PF00171"/>
    </source>
</evidence>
<evidence type="ECO:0000256" key="4">
    <source>
        <dbReference type="RuleBase" id="RU003345"/>
    </source>
</evidence>
<evidence type="ECO:0000313" key="6">
    <source>
        <dbReference type="EMBL" id="AJG22452.1"/>
    </source>
</evidence>
<dbReference type="InterPro" id="IPR029510">
    <property type="entry name" value="Ald_DH_CS_GLU"/>
</dbReference>
<evidence type="ECO:0000256" key="1">
    <source>
        <dbReference type="ARBA" id="ARBA00009986"/>
    </source>
</evidence>
<gene>
    <name evidence="6" type="ORF">RR42_s0862</name>
</gene>
<dbReference type="Pfam" id="PF00171">
    <property type="entry name" value="Aldedh"/>
    <property type="match status" value="1"/>
</dbReference>
<feature type="domain" description="Aldehyde dehydrogenase" evidence="5">
    <location>
        <begin position="39"/>
        <end position="499"/>
    </location>
</feature>
<dbReference type="InterPro" id="IPR015590">
    <property type="entry name" value="Aldehyde_DH_dom"/>
</dbReference>
<evidence type="ECO:0000313" key="7">
    <source>
        <dbReference type="Proteomes" id="UP000031843"/>
    </source>
</evidence>
<dbReference type="SUPFAM" id="SSF53720">
    <property type="entry name" value="ALDH-like"/>
    <property type="match status" value="1"/>
</dbReference>